<dbReference type="PANTHER" id="PTHR37258">
    <property type="entry name" value="FANTOM PROTEIN"/>
    <property type="match status" value="1"/>
</dbReference>
<name>A0AAD7PLS3_QUISA</name>
<comment type="caution">
    <text evidence="2">The sequence shown here is derived from an EMBL/GenBank/DDBJ whole genome shotgun (WGS) entry which is preliminary data.</text>
</comment>
<accession>A0AAD7PLS3</accession>
<feature type="compositionally biased region" description="Polar residues" evidence="1">
    <location>
        <begin position="68"/>
        <end position="77"/>
    </location>
</feature>
<keyword evidence="3" id="KW-1185">Reference proteome</keyword>
<evidence type="ECO:0000256" key="1">
    <source>
        <dbReference type="SAM" id="MobiDB-lite"/>
    </source>
</evidence>
<evidence type="ECO:0000313" key="3">
    <source>
        <dbReference type="Proteomes" id="UP001163823"/>
    </source>
</evidence>
<evidence type="ECO:0000313" key="2">
    <source>
        <dbReference type="EMBL" id="KAJ7959429.1"/>
    </source>
</evidence>
<dbReference type="AlphaFoldDB" id="A0AAD7PLS3"/>
<proteinExistence type="predicted"/>
<dbReference type="Proteomes" id="UP001163823">
    <property type="component" value="Chromosome 8"/>
</dbReference>
<reference evidence="2" key="1">
    <citation type="journal article" date="2023" name="Science">
        <title>Elucidation of the pathway for biosynthesis of saponin adjuvants from the soapbark tree.</title>
        <authorList>
            <person name="Reed J."/>
            <person name="Orme A."/>
            <person name="El-Demerdash A."/>
            <person name="Owen C."/>
            <person name="Martin L.B.B."/>
            <person name="Misra R.C."/>
            <person name="Kikuchi S."/>
            <person name="Rejzek M."/>
            <person name="Martin A.C."/>
            <person name="Harkess A."/>
            <person name="Leebens-Mack J."/>
            <person name="Louveau T."/>
            <person name="Stephenson M.J."/>
            <person name="Osbourn A."/>
        </authorList>
    </citation>
    <scope>NUCLEOTIDE SEQUENCE</scope>
    <source>
        <strain evidence="2">S10</strain>
    </source>
</reference>
<protein>
    <submittedName>
        <fullName evidence="2">Fantom protein</fullName>
    </submittedName>
</protein>
<dbReference type="KEGG" id="qsa:O6P43_020007"/>
<dbReference type="PANTHER" id="PTHR37258:SF1">
    <property type="entry name" value="FANTOM PROTEIN"/>
    <property type="match status" value="1"/>
</dbReference>
<dbReference type="EMBL" id="JARAOO010000008">
    <property type="protein sequence ID" value="KAJ7959429.1"/>
    <property type="molecule type" value="Genomic_DNA"/>
</dbReference>
<feature type="region of interest" description="Disordered" evidence="1">
    <location>
        <begin position="1"/>
        <end position="28"/>
    </location>
</feature>
<sequence length="232" mass="26485">MLCSAPAGKKSGSKWLDRLRSNKGIPTGDNLDLDYFLTDHPNTFSDSDLVRSNSESTHLDQRHFPNGNEPSEISNNNGDKQWVGIMSNVLCELFNMGGYPTQSSKLSRKKCSRKQTNPKFCVISSPSNNVLEKSADFCRKDENIPAKSSFDNDMMDMKEENMEDGNIEEDKGDKEELSGYSRSEVTVIDTSSPGWKFEKLVFRRKNVWKVREKKGRSNFFGRKKRKWSNEVC</sequence>
<gene>
    <name evidence="2" type="ORF">O6P43_020007</name>
</gene>
<organism evidence="2 3">
    <name type="scientific">Quillaja saponaria</name>
    <name type="common">Soap bark tree</name>
    <dbReference type="NCBI Taxonomy" id="32244"/>
    <lineage>
        <taxon>Eukaryota</taxon>
        <taxon>Viridiplantae</taxon>
        <taxon>Streptophyta</taxon>
        <taxon>Embryophyta</taxon>
        <taxon>Tracheophyta</taxon>
        <taxon>Spermatophyta</taxon>
        <taxon>Magnoliopsida</taxon>
        <taxon>eudicotyledons</taxon>
        <taxon>Gunneridae</taxon>
        <taxon>Pentapetalae</taxon>
        <taxon>rosids</taxon>
        <taxon>fabids</taxon>
        <taxon>Fabales</taxon>
        <taxon>Quillajaceae</taxon>
        <taxon>Quillaja</taxon>
    </lineage>
</organism>
<feature type="region of interest" description="Disordered" evidence="1">
    <location>
        <begin position="49"/>
        <end position="77"/>
    </location>
</feature>